<dbReference type="InterPro" id="IPR011335">
    <property type="entry name" value="Restrct_endonuc-II-like"/>
</dbReference>
<name>A0A1E7KI19_9ACTN</name>
<dbReference type="Pfam" id="PF05685">
    <property type="entry name" value="Uma2"/>
    <property type="match status" value="1"/>
</dbReference>
<sequence length="197" mass="22394">MTAERVPTTTSWPVPPPDGFTADDLFNLPDLPPHTELIDGSLVFVSPQRDFHGRVLYLLEHALRQTLPETLRVRREMAVRLSRQSVAEPDVSVVRAEAVEGRRQTSYQASDVLLAVEVVSPESEERDRDTKPRKYAKAGIEHFWRVEMKGEDDHPVVYVYELDETTEAYALTGIHHDRVKLTVPFGIDIDLGDIEHL</sequence>
<dbReference type="CDD" id="cd06260">
    <property type="entry name" value="DUF820-like"/>
    <property type="match status" value="1"/>
</dbReference>
<organism evidence="2 3">
    <name type="scientific">Streptomyces oceani</name>
    <dbReference type="NCBI Taxonomy" id="1075402"/>
    <lineage>
        <taxon>Bacteria</taxon>
        <taxon>Bacillati</taxon>
        <taxon>Actinomycetota</taxon>
        <taxon>Actinomycetes</taxon>
        <taxon>Kitasatosporales</taxon>
        <taxon>Streptomycetaceae</taxon>
        <taxon>Streptomyces</taxon>
    </lineage>
</organism>
<dbReference type="STRING" id="1075402.AN216_10815"/>
<evidence type="ECO:0000259" key="1">
    <source>
        <dbReference type="Pfam" id="PF05685"/>
    </source>
</evidence>
<accession>A0A1E7KI19</accession>
<comment type="caution">
    <text evidence="2">The sequence shown here is derived from an EMBL/GenBank/DDBJ whole genome shotgun (WGS) entry which is preliminary data.</text>
</comment>
<dbReference type="EMBL" id="LJGU01000118">
    <property type="protein sequence ID" value="OEV03553.1"/>
    <property type="molecule type" value="Genomic_DNA"/>
</dbReference>
<dbReference type="PANTHER" id="PTHR35400">
    <property type="entry name" value="SLR1083 PROTEIN"/>
    <property type="match status" value="1"/>
</dbReference>
<dbReference type="PATRIC" id="fig|1075402.3.peg.2989"/>
<dbReference type="Gene3D" id="3.90.1570.10">
    <property type="entry name" value="tt1808, chain A"/>
    <property type="match status" value="1"/>
</dbReference>
<feature type="domain" description="Putative restriction endonuclease" evidence="1">
    <location>
        <begin position="24"/>
        <end position="183"/>
    </location>
</feature>
<evidence type="ECO:0000313" key="2">
    <source>
        <dbReference type="EMBL" id="OEV03553.1"/>
    </source>
</evidence>
<dbReference type="Proteomes" id="UP000176101">
    <property type="component" value="Unassembled WGS sequence"/>
</dbReference>
<evidence type="ECO:0000313" key="3">
    <source>
        <dbReference type="Proteomes" id="UP000176101"/>
    </source>
</evidence>
<protein>
    <recommendedName>
        <fullName evidence="1">Putative restriction endonuclease domain-containing protein</fullName>
    </recommendedName>
</protein>
<dbReference type="PANTHER" id="PTHR35400:SF3">
    <property type="entry name" value="SLL1072 PROTEIN"/>
    <property type="match status" value="1"/>
</dbReference>
<dbReference type="InterPro" id="IPR012296">
    <property type="entry name" value="Nuclease_put_TT1808"/>
</dbReference>
<gene>
    <name evidence="2" type="ORF">AN216_10815</name>
</gene>
<reference evidence="2 3" key="1">
    <citation type="journal article" date="2016" name="Front. Microbiol.">
        <title>Comparative Genomics Analysis of Streptomyces Species Reveals Their Adaptation to the Marine Environment and Their Diversity at the Genomic Level.</title>
        <authorList>
            <person name="Tian X."/>
            <person name="Zhang Z."/>
            <person name="Yang T."/>
            <person name="Chen M."/>
            <person name="Li J."/>
            <person name="Chen F."/>
            <person name="Yang J."/>
            <person name="Li W."/>
            <person name="Zhang B."/>
            <person name="Zhang Z."/>
            <person name="Wu J."/>
            <person name="Zhang C."/>
            <person name="Long L."/>
            <person name="Xiao J."/>
        </authorList>
    </citation>
    <scope>NUCLEOTIDE SEQUENCE [LARGE SCALE GENOMIC DNA]</scope>
    <source>
        <strain evidence="2 3">SCSIO 02100</strain>
    </source>
</reference>
<dbReference type="SUPFAM" id="SSF52980">
    <property type="entry name" value="Restriction endonuclease-like"/>
    <property type="match status" value="1"/>
</dbReference>
<dbReference type="InterPro" id="IPR008538">
    <property type="entry name" value="Uma2"/>
</dbReference>
<proteinExistence type="predicted"/>
<dbReference type="AlphaFoldDB" id="A0A1E7KI19"/>
<dbReference type="RefSeq" id="WP_070196431.1">
    <property type="nucleotide sequence ID" value="NZ_LJGU01000118.1"/>
</dbReference>
<keyword evidence="3" id="KW-1185">Reference proteome</keyword>